<evidence type="ECO:0000313" key="3">
    <source>
        <dbReference type="Proteomes" id="UP001159363"/>
    </source>
</evidence>
<name>A0ABQ9IDF8_9NEOP</name>
<accession>A0ABQ9IDF8</accession>
<organism evidence="2 3">
    <name type="scientific">Dryococelus australis</name>
    <dbReference type="NCBI Taxonomy" id="614101"/>
    <lineage>
        <taxon>Eukaryota</taxon>
        <taxon>Metazoa</taxon>
        <taxon>Ecdysozoa</taxon>
        <taxon>Arthropoda</taxon>
        <taxon>Hexapoda</taxon>
        <taxon>Insecta</taxon>
        <taxon>Pterygota</taxon>
        <taxon>Neoptera</taxon>
        <taxon>Polyneoptera</taxon>
        <taxon>Phasmatodea</taxon>
        <taxon>Verophasmatodea</taxon>
        <taxon>Anareolatae</taxon>
        <taxon>Phasmatidae</taxon>
        <taxon>Eurycanthinae</taxon>
        <taxon>Dryococelus</taxon>
    </lineage>
</organism>
<feature type="region of interest" description="Disordered" evidence="1">
    <location>
        <begin position="177"/>
        <end position="224"/>
    </location>
</feature>
<feature type="compositionally biased region" description="Basic and acidic residues" evidence="1">
    <location>
        <begin position="185"/>
        <end position="201"/>
    </location>
</feature>
<dbReference type="EMBL" id="JARBHB010000001">
    <property type="protein sequence ID" value="KAJ8894710.1"/>
    <property type="molecule type" value="Genomic_DNA"/>
</dbReference>
<evidence type="ECO:0000313" key="2">
    <source>
        <dbReference type="EMBL" id="KAJ8894710.1"/>
    </source>
</evidence>
<sequence>MYDLPQAPRSTKPTAILDSGLPAVSLWSYNNHLGSRYHTSWTFNSSAFFADLNVRILQDINETPGFGVDMVGFSIPIKEKGITLTLEQGEVKQISNITYTTPTDIVYVMFPGAITTYTIGKSVLEYRFLISENGTSDITTGYVTFELSGVNDNIMVATFNTTTGNYTANVMTDKISGLGVNEARTQQRRDEEAGETGDPRENPPTSGVARPGIEPGSQSIKLTNHPIENLESYMKEVYQLYRLDMASEATSSLEFYLDYHVDRMNVFKYIGRKAN</sequence>
<gene>
    <name evidence="2" type="ORF">PR048_000017</name>
</gene>
<evidence type="ECO:0000256" key="1">
    <source>
        <dbReference type="SAM" id="MobiDB-lite"/>
    </source>
</evidence>
<keyword evidence="3" id="KW-1185">Reference proteome</keyword>
<reference evidence="2 3" key="1">
    <citation type="submission" date="2023-02" db="EMBL/GenBank/DDBJ databases">
        <title>LHISI_Scaffold_Assembly.</title>
        <authorList>
            <person name="Stuart O.P."/>
            <person name="Cleave R."/>
            <person name="Magrath M.J.L."/>
            <person name="Mikheyev A.S."/>
        </authorList>
    </citation>
    <scope>NUCLEOTIDE SEQUENCE [LARGE SCALE GENOMIC DNA]</scope>
    <source>
        <strain evidence="2">Daus_M_001</strain>
        <tissue evidence="2">Leg muscle</tissue>
    </source>
</reference>
<proteinExistence type="predicted"/>
<comment type="caution">
    <text evidence="2">The sequence shown here is derived from an EMBL/GenBank/DDBJ whole genome shotgun (WGS) entry which is preliminary data.</text>
</comment>
<dbReference type="Proteomes" id="UP001159363">
    <property type="component" value="Chromosome 1"/>
</dbReference>
<protein>
    <submittedName>
        <fullName evidence="2">Uncharacterized protein</fullName>
    </submittedName>
</protein>